<feature type="transmembrane region" description="Helical" evidence="7">
    <location>
        <begin position="180"/>
        <end position="196"/>
    </location>
</feature>
<dbReference type="InterPro" id="IPR005467">
    <property type="entry name" value="His_kinase_dom"/>
</dbReference>
<dbReference type="SMART" id="SM00387">
    <property type="entry name" value="HATPase_c"/>
    <property type="match status" value="1"/>
</dbReference>
<keyword evidence="4 9" id="KW-0418">Kinase</keyword>
<feature type="transmembrane region" description="Helical" evidence="7">
    <location>
        <begin position="105"/>
        <end position="127"/>
    </location>
</feature>
<dbReference type="EC" id="2.7.13.3" evidence="2"/>
<dbReference type="InterPro" id="IPR004358">
    <property type="entry name" value="Sig_transdc_His_kin-like_C"/>
</dbReference>
<keyword evidence="3" id="KW-0597">Phosphoprotein</keyword>
<name>A0A7Z9BUY8_9CYAN</name>
<dbReference type="PROSITE" id="PS50109">
    <property type="entry name" value="HIS_KIN"/>
    <property type="match status" value="1"/>
</dbReference>
<proteinExistence type="predicted"/>
<keyword evidence="6" id="KW-0175">Coiled coil</keyword>
<dbReference type="Pfam" id="PF02518">
    <property type="entry name" value="HATPase_c"/>
    <property type="match status" value="1"/>
</dbReference>
<dbReference type="PANTHER" id="PTHR43065:SF50">
    <property type="entry name" value="HISTIDINE KINASE"/>
    <property type="match status" value="1"/>
</dbReference>
<evidence type="ECO:0000256" key="2">
    <source>
        <dbReference type="ARBA" id="ARBA00012438"/>
    </source>
</evidence>
<feature type="transmembrane region" description="Helical" evidence="7">
    <location>
        <begin position="12"/>
        <end position="34"/>
    </location>
</feature>
<dbReference type="SUPFAM" id="SSF55874">
    <property type="entry name" value="ATPase domain of HSP90 chaperone/DNA topoisomerase II/histidine kinase"/>
    <property type="match status" value="1"/>
</dbReference>
<dbReference type="OrthoDB" id="9773246at2"/>
<dbReference type="RefSeq" id="WP_083621110.1">
    <property type="nucleotide sequence ID" value="NZ_LR735016.1"/>
</dbReference>
<feature type="transmembrane region" description="Helical" evidence="7">
    <location>
        <begin position="230"/>
        <end position="249"/>
    </location>
</feature>
<evidence type="ECO:0000256" key="6">
    <source>
        <dbReference type="SAM" id="Coils"/>
    </source>
</evidence>
<dbReference type="InterPro" id="IPR036890">
    <property type="entry name" value="HATPase_C_sf"/>
</dbReference>
<reference evidence="9" key="1">
    <citation type="submission" date="2019-10" db="EMBL/GenBank/DDBJ databases">
        <authorList>
            <consortium name="Genoscope - CEA"/>
            <person name="William W."/>
        </authorList>
    </citation>
    <scope>NUCLEOTIDE SEQUENCE [LARGE SCALE GENOMIC DNA]</scope>
    <source>
        <strain evidence="9">BBR_PRJEB10994</strain>
    </source>
</reference>
<dbReference type="PRINTS" id="PR00344">
    <property type="entry name" value="BCTRLSENSOR"/>
</dbReference>
<evidence type="ECO:0000256" key="3">
    <source>
        <dbReference type="ARBA" id="ARBA00022553"/>
    </source>
</evidence>
<feature type="transmembrane region" description="Helical" evidence="7">
    <location>
        <begin position="40"/>
        <end position="64"/>
    </location>
</feature>
<evidence type="ECO:0000256" key="5">
    <source>
        <dbReference type="ARBA" id="ARBA00023012"/>
    </source>
</evidence>
<keyword evidence="7" id="KW-0812">Transmembrane</keyword>
<protein>
    <recommendedName>
        <fullName evidence="2">histidine kinase</fullName>
        <ecNumber evidence="2">2.7.13.3</ecNumber>
    </recommendedName>
</protein>
<keyword evidence="10" id="KW-1185">Reference proteome</keyword>
<feature type="transmembrane region" description="Helical" evidence="7">
    <location>
        <begin position="148"/>
        <end position="174"/>
    </location>
</feature>
<dbReference type="EMBL" id="CZCS02000214">
    <property type="protein sequence ID" value="VXD23220.1"/>
    <property type="molecule type" value="Genomic_DNA"/>
</dbReference>
<sequence>MNYLSIFVSLYKMMVWAGLFFLPSLGIFALLVIANPTVKFVLFTFHEISIILACLISALVGVVAYRSYQKQGVQTLRYWSFAFLGFAIIYSWHGILTRTALFNPVIFLIFGPTSRTILAAYLFWGIAKINAHPDPIHLRFKASKWQPHIAFFLVLSMVLLGLVFSGAAISIFYIKLLERISLVILICVLIRMLPLIPIRSFLLLCHFFALSFFIQASIAFLLSLPWNTMWWYAHACSGAGFLILGYGILRGYETTETFDQVYDLKELQDKLFTSEAKRTELGLIIEEKEKAQQELKNALEDLQKTQIQLVQSEKMSALGALVAGVAHEINNPVSFISSNLVHCEMYLNDLMNHIKLYEQNLFANIADIEKHKKDIDLDYIIEDCPRLITSMKEGTTRLIEISQSLRTFSRSDHQCRVAFNIHEGIDSTLMILRHRLKANEKHPEIKIIKKYGNIPQILCYPGQLNQVFMNLIANAIDALSEPSSDPENPSQRTKNPEILITTETKPQQQKVMIMIEDNGDGMTPEIKNQIFDHLFTTKPVGQGTGLGLSISRQIIEEKHEGKIYCYSVLGEGTCFTIELGITTMLDT</sequence>
<evidence type="ECO:0000256" key="7">
    <source>
        <dbReference type="SAM" id="Phobius"/>
    </source>
</evidence>
<evidence type="ECO:0000256" key="1">
    <source>
        <dbReference type="ARBA" id="ARBA00000085"/>
    </source>
</evidence>
<evidence type="ECO:0000313" key="10">
    <source>
        <dbReference type="Proteomes" id="UP000182190"/>
    </source>
</evidence>
<dbReference type="Proteomes" id="UP000182190">
    <property type="component" value="Unassembled WGS sequence"/>
</dbReference>
<evidence type="ECO:0000313" key="9">
    <source>
        <dbReference type="EMBL" id="VXD23220.1"/>
    </source>
</evidence>
<dbReference type="Gene3D" id="1.10.287.130">
    <property type="match status" value="1"/>
</dbReference>
<feature type="coiled-coil region" evidence="6">
    <location>
        <begin position="281"/>
        <end position="315"/>
    </location>
</feature>
<organism evidence="9 10">
    <name type="scientific">Planktothrix paucivesiculata PCC 9631</name>
    <dbReference type="NCBI Taxonomy" id="671071"/>
    <lineage>
        <taxon>Bacteria</taxon>
        <taxon>Bacillati</taxon>
        <taxon>Cyanobacteriota</taxon>
        <taxon>Cyanophyceae</taxon>
        <taxon>Oscillatoriophycideae</taxon>
        <taxon>Oscillatoriales</taxon>
        <taxon>Microcoleaceae</taxon>
        <taxon>Planktothrix</taxon>
    </lineage>
</organism>
<dbReference type="CDD" id="cd00082">
    <property type="entry name" value="HisKA"/>
    <property type="match status" value="1"/>
</dbReference>
<accession>A0A7Z9BUY8</accession>
<feature type="transmembrane region" description="Helical" evidence="7">
    <location>
        <begin position="203"/>
        <end position="224"/>
    </location>
</feature>
<gene>
    <name evidence="9" type="ORF">PL9631_710021</name>
</gene>
<feature type="transmembrane region" description="Helical" evidence="7">
    <location>
        <begin position="76"/>
        <end position="93"/>
    </location>
</feature>
<dbReference type="AlphaFoldDB" id="A0A7Z9BUY8"/>
<dbReference type="GO" id="GO:0000155">
    <property type="term" value="F:phosphorelay sensor kinase activity"/>
    <property type="evidence" value="ECO:0007669"/>
    <property type="project" value="InterPro"/>
</dbReference>
<evidence type="ECO:0000256" key="4">
    <source>
        <dbReference type="ARBA" id="ARBA00022777"/>
    </source>
</evidence>
<dbReference type="PANTHER" id="PTHR43065">
    <property type="entry name" value="SENSOR HISTIDINE KINASE"/>
    <property type="match status" value="1"/>
</dbReference>
<keyword evidence="7" id="KW-1133">Transmembrane helix</keyword>
<dbReference type="InterPro" id="IPR003661">
    <property type="entry name" value="HisK_dim/P_dom"/>
</dbReference>
<feature type="domain" description="Histidine kinase" evidence="8">
    <location>
        <begin position="324"/>
        <end position="583"/>
    </location>
</feature>
<keyword evidence="9" id="KW-0808">Transferase</keyword>
<dbReference type="InterPro" id="IPR003594">
    <property type="entry name" value="HATPase_dom"/>
</dbReference>
<dbReference type="Gene3D" id="3.30.565.10">
    <property type="entry name" value="Histidine kinase-like ATPase, C-terminal domain"/>
    <property type="match status" value="1"/>
</dbReference>
<comment type="caution">
    <text evidence="9">The sequence shown here is derived from an EMBL/GenBank/DDBJ whole genome shotgun (WGS) entry which is preliminary data.</text>
</comment>
<keyword evidence="7" id="KW-0472">Membrane</keyword>
<evidence type="ECO:0000259" key="8">
    <source>
        <dbReference type="PROSITE" id="PS50109"/>
    </source>
</evidence>
<keyword evidence="5" id="KW-0902">Two-component regulatory system</keyword>
<comment type="catalytic activity">
    <reaction evidence="1">
        <text>ATP + protein L-histidine = ADP + protein N-phospho-L-histidine.</text>
        <dbReference type="EC" id="2.7.13.3"/>
    </reaction>
</comment>